<reference evidence="1 2" key="1">
    <citation type="submission" date="2023-02" db="EMBL/GenBank/DDBJ databases">
        <title>LHISI_Scaffold_Assembly.</title>
        <authorList>
            <person name="Stuart O.P."/>
            <person name="Cleave R."/>
            <person name="Magrath M.J.L."/>
            <person name="Mikheyev A.S."/>
        </authorList>
    </citation>
    <scope>NUCLEOTIDE SEQUENCE [LARGE SCALE GENOMIC DNA]</scope>
    <source>
        <strain evidence="1">Daus_M_001</strain>
        <tissue evidence="1">Leg muscle</tissue>
    </source>
</reference>
<dbReference type="Proteomes" id="UP001159363">
    <property type="component" value="Chromosome 10"/>
</dbReference>
<keyword evidence="2" id="KW-1185">Reference proteome</keyword>
<name>A0ABQ9GLE3_9NEOP</name>
<evidence type="ECO:0000313" key="1">
    <source>
        <dbReference type="EMBL" id="KAJ8872854.1"/>
    </source>
</evidence>
<feature type="non-terminal residue" evidence="1">
    <location>
        <position position="245"/>
    </location>
</feature>
<sequence length="245" mass="28221">MKDNNTSSWVSVLRIVRSSKNCSYHSGIKRTPYEALFGVPQKNEFLDSCLPLDIVGNIDTEEQLEEYLLNLTQNFDETDTKNVDEANTCEINNQQISSPMESEESVIVCIVFDQQLKKKYPPSNMLNTFLGHALRHHSPKFRYVIFVQRNRLLRPLANTADVDYRNKLRRCFRLLGRISIPDVDRGRLAPRNVLAVIMEEVEPKLFSIGTKLEKLYSNEFQLAPDKSLEISDVPDRNVTVRQEAT</sequence>
<evidence type="ECO:0000313" key="2">
    <source>
        <dbReference type="Proteomes" id="UP001159363"/>
    </source>
</evidence>
<gene>
    <name evidence="1" type="ORF">PR048_026470</name>
</gene>
<accession>A0ABQ9GLE3</accession>
<protein>
    <submittedName>
        <fullName evidence="1">Uncharacterized protein</fullName>
    </submittedName>
</protein>
<comment type="caution">
    <text evidence="1">The sequence shown here is derived from an EMBL/GenBank/DDBJ whole genome shotgun (WGS) entry which is preliminary data.</text>
</comment>
<dbReference type="EMBL" id="JARBHB010000011">
    <property type="protein sequence ID" value="KAJ8872854.1"/>
    <property type="molecule type" value="Genomic_DNA"/>
</dbReference>
<proteinExistence type="predicted"/>
<organism evidence="1 2">
    <name type="scientific">Dryococelus australis</name>
    <dbReference type="NCBI Taxonomy" id="614101"/>
    <lineage>
        <taxon>Eukaryota</taxon>
        <taxon>Metazoa</taxon>
        <taxon>Ecdysozoa</taxon>
        <taxon>Arthropoda</taxon>
        <taxon>Hexapoda</taxon>
        <taxon>Insecta</taxon>
        <taxon>Pterygota</taxon>
        <taxon>Neoptera</taxon>
        <taxon>Polyneoptera</taxon>
        <taxon>Phasmatodea</taxon>
        <taxon>Verophasmatodea</taxon>
        <taxon>Anareolatae</taxon>
        <taxon>Phasmatidae</taxon>
        <taxon>Eurycanthinae</taxon>
        <taxon>Dryococelus</taxon>
    </lineage>
</organism>